<gene>
    <name evidence="1" type="ORF">HPC62_11730</name>
</gene>
<sequence>MNVSQRYWTQVRIDSGGDRRVTEIAPVKAFFKGQFSSLEPDVSNAFLQRHQEHPTFDETVNWRAVH</sequence>
<accession>A0A6M8B6W1</accession>
<dbReference type="RefSeq" id="WP_172355861.1">
    <property type="nucleotide sequence ID" value="NZ_CP053661.1"/>
</dbReference>
<dbReference type="KEGG" id="theu:HPC62_11730"/>
<organism evidence="1 2">
    <name type="scientific">Thermoleptolyngbya sichuanensis A183</name>
    <dbReference type="NCBI Taxonomy" id="2737172"/>
    <lineage>
        <taxon>Bacteria</taxon>
        <taxon>Bacillati</taxon>
        <taxon>Cyanobacteriota</taxon>
        <taxon>Cyanophyceae</taxon>
        <taxon>Oculatellales</taxon>
        <taxon>Oculatellaceae</taxon>
        <taxon>Thermoleptolyngbya</taxon>
        <taxon>Thermoleptolyngbya sichuanensis</taxon>
    </lineage>
</organism>
<proteinExistence type="predicted"/>
<name>A0A6M8B6W1_9CYAN</name>
<dbReference type="AlphaFoldDB" id="A0A6M8B6W1"/>
<reference evidence="1 2" key="1">
    <citation type="submission" date="2020-05" db="EMBL/GenBank/DDBJ databases">
        <title>Complete genome sequence of of a novel Thermoleptolyngbya strain isolated from hot springs of Ganzi, Sichuan China.</title>
        <authorList>
            <person name="Tang J."/>
            <person name="Daroch M."/>
            <person name="Li L."/>
            <person name="Waleron K."/>
            <person name="Waleron M."/>
            <person name="Waleron M."/>
        </authorList>
    </citation>
    <scope>NUCLEOTIDE SEQUENCE [LARGE SCALE GENOMIC DNA]</scope>
    <source>
        <strain evidence="1 2">PKUAC-SCTA183</strain>
    </source>
</reference>
<evidence type="ECO:0000313" key="1">
    <source>
        <dbReference type="EMBL" id="QKD82764.1"/>
    </source>
</evidence>
<evidence type="ECO:0000313" key="2">
    <source>
        <dbReference type="Proteomes" id="UP000505210"/>
    </source>
</evidence>
<dbReference type="EMBL" id="CP053661">
    <property type="protein sequence ID" value="QKD82764.1"/>
    <property type="molecule type" value="Genomic_DNA"/>
</dbReference>
<dbReference type="Proteomes" id="UP000505210">
    <property type="component" value="Chromosome"/>
</dbReference>
<protein>
    <submittedName>
        <fullName evidence="1">Uncharacterized protein</fullName>
    </submittedName>
</protein>
<keyword evidence="2" id="KW-1185">Reference proteome</keyword>